<evidence type="ECO:0008006" key="3">
    <source>
        <dbReference type="Google" id="ProtNLM"/>
    </source>
</evidence>
<reference evidence="1 2" key="1">
    <citation type="submission" date="2024-06" db="EMBL/GenBank/DDBJ databases">
        <title>Genomic Encyclopedia of Type Strains, Phase V (KMG-V): Genome sequencing to study the core and pangenomes of soil and plant-associated prokaryotes.</title>
        <authorList>
            <person name="Whitman W."/>
        </authorList>
    </citation>
    <scope>NUCLEOTIDE SEQUENCE [LARGE SCALE GENOMIC DNA]</scope>
    <source>
        <strain evidence="1 2">NE40</strain>
    </source>
</reference>
<proteinExistence type="predicted"/>
<dbReference type="InterPro" id="IPR038765">
    <property type="entry name" value="Papain-like_cys_pep_sf"/>
</dbReference>
<dbReference type="Proteomes" id="UP001549366">
    <property type="component" value="Unassembled WGS sequence"/>
</dbReference>
<gene>
    <name evidence="1" type="ORF">V5J35_003813</name>
</gene>
<evidence type="ECO:0000313" key="1">
    <source>
        <dbReference type="EMBL" id="MET4758621.1"/>
    </source>
</evidence>
<sequence length="172" mass="19492">MEPVFDDNFGICAGMVVTWIKKCIASNGKGVQSADELDMKAISIIQGAYMMFTPHSDETQNVTSMDFLLGSQNLIVLDYESGLMFGSINHVYEYVQKNSGYFYLSCRGSDKRSHAIGLWHNNETVEMLDPEHGLFRCNNLTQFLVQLSSFIQFIISKGYNRDWSLYKIGLEA</sequence>
<dbReference type="EMBL" id="JBEWTB010000002">
    <property type="protein sequence ID" value="MET4758621.1"/>
    <property type="molecule type" value="Genomic_DNA"/>
</dbReference>
<protein>
    <recommendedName>
        <fullName evidence="3">Peptidase C58 YopT-type domain-containing protein</fullName>
    </recommendedName>
</protein>
<dbReference type="RefSeq" id="WP_354008686.1">
    <property type="nucleotide sequence ID" value="NZ_JBEWTA010000001.1"/>
</dbReference>
<dbReference type="SUPFAM" id="SSF54001">
    <property type="entry name" value="Cysteine proteinases"/>
    <property type="match status" value="1"/>
</dbReference>
<name>A0ABV2SLG6_9GAMM</name>
<keyword evidence="2" id="KW-1185">Reference proteome</keyword>
<dbReference type="Gene3D" id="3.90.70.20">
    <property type="match status" value="1"/>
</dbReference>
<organism evidence="1 2">
    <name type="scientific">Endozoicomonas lisbonensis</name>
    <dbReference type="NCBI Taxonomy" id="3120522"/>
    <lineage>
        <taxon>Bacteria</taxon>
        <taxon>Pseudomonadati</taxon>
        <taxon>Pseudomonadota</taxon>
        <taxon>Gammaproteobacteria</taxon>
        <taxon>Oceanospirillales</taxon>
        <taxon>Endozoicomonadaceae</taxon>
        <taxon>Endozoicomonas</taxon>
    </lineage>
</organism>
<comment type="caution">
    <text evidence="1">The sequence shown here is derived from an EMBL/GenBank/DDBJ whole genome shotgun (WGS) entry which is preliminary data.</text>
</comment>
<evidence type="ECO:0000313" key="2">
    <source>
        <dbReference type="Proteomes" id="UP001549366"/>
    </source>
</evidence>
<accession>A0ABV2SLG6</accession>